<dbReference type="InterPro" id="IPR013108">
    <property type="entry name" value="Amidohydro_3"/>
</dbReference>
<reference evidence="2 3" key="1">
    <citation type="journal article" date="2013" name="Genome Announc.">
        <title>Whole-genome sequences of five oyster-associated bacteria show potential for crude oil hydrocarbon degradation.</title>
        <authorList>
            <person name="Chauhan A."/>
            <person name="Green S."/>
            <person name="Pathak A."/>
            <person name="Thomas J."/>
            <person name="Venkatramanan R."/>
        </authorList>
    </citation>
    <scope>NUCLEOTIDE SEQUENCE [LARGE SCALE GENOMIC DNA]</scope>
    <source>
        <strain evidence="2 3">MF109</strain>
    </source>
</reference>
<organism evidence="2 3">
    <name type="scientific">Microbacterium maritypicum MF109</name>
    <dbReference type="NCBI Taxonomy" id="1333857"/>
    <lineage>
        <taxon>Bacteria</taxon>
        <taxon>Bacillati</taxon>
        <taxon>Actinomycetota</taxon>
        <taxon>Actinomycetes</taxon>
        <taxon>Micrococcales</taxon>
        <taxon>Microbacteriaceae</taxon>
        <taxon>Microbacterium</taxon>
    </lineage>
</organism>
<dbReference type="RefSeq" id="WP_021199968.1">
    <property type="nucleotide sequence ID" value="NZ_ATAO01000188.1"/>
</dbReference>
<dbReference type="InterPro" id="IPR011059">
    <property type="entry name" value="Metal-dep_hydrolase_composite"/>
</dbReference>
<dbReference type="EMBL" id="ATAO01000188">
    <property type="protein sequence ID" value="EQM76584.1"/>
    <property type="molecule type" value="Genomic_DNA"/>
</dbReference>
<dbReference type="PATRIC" id="fig|1333857.3.peg.2006"/>
<dbReference type="SUPFAM" id="SSF51338">
    <property type="entry name" value="Composite domain of metallo-dependent hydrolases"/>
    <property type="match status" value="1"/>
</dbReference>
<dbReference type="Proteomes" id="UP000016033">
    <property type="component" value="Unassembled WGS sequence"/>
</dbReference>
<dbReference type="Gene3D" id="3.20.20.140">
    <property type="entry name" value="Metal-dependent hydrolases"/>
    <property type="match status" value="1"/>
</dbReference>
<dbReference type="CDD" id="cd01300">
    <property type="entry name" value="YtcJ_like"/>
    <property type="match status" value="1"/>
</dbReference>
<dbReference type="InterPro" id="IPR033932">
    <property type="entry name" value="YtcJ-like"/>
</dbReference>
<name>T5KJI0_MICMQ</name>
<accession>T5KJI0</accession>
<dbReference type="GO" id="GO:0016810">
    <property type="term" value="F:hydrolase activity, acting on carbon-nitrogen (but not peptide) bonds"/>
    <property type="evidence" value="ECO:0007669"/>
    <property type="project" value="InterPro"/>
</dbReference>
<evidence type="ECO:0000313" key="2">
    <source>
        <dbReference type="EMBL" id="EQM76584.1"/>
    </source>
</evidence>
<dbReference type="InterPro" id="IPR032466">
    <property type="entry name" value="Metal_Hydrolase"/>
</dbReference>
<dbReference type="PANTHER" id="PTHR22642:SF2">
    <property type="entry name" value="PROTEIN LONG AFTER FAR-RED 3"/>
    <property type="match status" value="1"/>
</dbReference>
<evidence type="ECO:0000313" key="3">
    <source>
        <dbReference type="Proteomes" id="UP000016033"/>
    </source>
</evidence>
<dbReference type="AlphaFoldDB" id="T5KJI0"/>
<evidence type="ECO:0000259" key="1">
    <source>
        <dbReference type="Pfam" id="PF07969"/>
    </source>
</evidence>
<proteinExistence type="predicted"/>
<dbReference type="SUPFAM" id="SSF51556">
    <property type="entry name" value="Metallo-dependent hydrolases"/>
    <property type="match status" value="1"/>
</dbReference>
<gene>
    <name evidence="2" type="ORF">L687_18175</name>
</gene>
<feature type="domain" description="Amidohydrolase 3" evidence="1">
    <location>
        <begin position="53"/>
        <end position="549"/>
    </location>
</feature>
<dbReference type="Gene3D" id="3.10.310.70">
    <property type="match status" value="1"/>
</dbReference>
<comment type="caution">
    <text evidence="2">The sequence shown here is derived from an EMBL/GenBank/DDBJ whole genome shotgun (WGS) entry which is preliminary data.</text>
</comment>
<dbReference type="PANTHER" id="PTHR22642">
    <property type="entry name" value="IMIDAZOLONEPROPIONASE"/>
    <property type="match status" value="1"/>
</dbReference>
<protein>
    <recommendedName>
        <fullName evidence="1">Amidohydrolase 3 domain-containing protein</fullName>
    </recommendedName>
</protein>
<dbReference type="Gene3D" id="2.30.40.10">
    <property type="entry name" value="Urease, subunit C, domain 1"/>
    <property type="match status" value="1"/>
</dbReference>
<sequence>MGYADLVFTGGVRGGRVFLADAARTTAHAVAVTDGFISAVGHDVAALIGPETEVIDLAGGLLVPGFQDAHVHPVWGGLDMLRCDLSALATREEYLDRIARYAAAHPDDEWILGGGWQMSAFPGGTPTAEDLDSVVPDRPAFLPNRDGHGAWVNSRALALAGITRETADPADGRIERDETGAPSGTLHEGAMGLVNRLLPTEAPERLVEALLQGQRHLHSYGVTAWQDAIVGTEYGDAGDPLPAYRTAAASGALTGRVVGSLWWDRSRGLEQIDDIVRRRDESTVGRFRARSVKIMQDGVAENFTAAMLEPYCDGHGHPREDSGISFVDPELLKEAATRLDALGFTLHFHAIGDRAVRECLDAVEAALVRNGPRGNRHHISHIQVVHPDDIPRFRALDVTANMQMLWATLEPQMVDLTIPFLGAQRSAWQYPFGDLLRSGAALAAGSDWSVSTPNPMAAIHVAVNRRSAPTEWEGDYEPFLPEQAIDLATALVAYTAGSARVNHLDDTGTIAVGMRADLALLDRDPFEHPAEEIGLTEVRGTWVGGERVFDSVGD</sequence>
<dbReference type="Pfam" id="PF07969">
    <property type="entry name" value="Amidohydro_3"/>
    <property type="match status" value="1"/>
</dbReference>